<reference evidence="7 8" key="1">
    <citation type="journal article" date="2019" name="Emerg. Microbes Infect.">
        <title>Comprehensive subspecies identification of 175 nontuberculous mycobacteria species based on 7547 genomic profiles.</title>
        <authorList>
            <person name="Matsumoto Y."/>
            <person name="Kinjo T."/>
            <person name="Motooka D."/>
            <person name="Nabeya D."/>
            <person name="Jung N."/>
            <person name="Uechi K."/>
            <person name="Horii T."/>
            <person name="Iida T."/>
            <person name="Fujita J."/>
            <person name="Nakamura S."/>
        </authorList>
    </citation>
    <scope>NUCLEOTIDE SEQUENCE [LARGE SCALE GENOMIC DNA]</scope>
    <source>
        <strain evidence="7 8">JCM 17322</strain>
    </source>
</reference>
<dbReference type="GO" id="GO:0052689">
    <property type="term" value="F:carboxylic ester hydrolase activity"/>
    <property type="evidence" value="ECO:0007669"/>
    <property type="project" value="UniProtKB-KW"/>
</dbReference>
<keyword evidence="8" id="KW-1185">Reference proteome</keyword>
<comment type="caution">
    <text evidence="7">The sequence shown here is derived from an EMBL/GenBank/DDBJ whole genome shotgun (WGS) entry which is preliminary data.</text>
</comment>
<gene>
    <name evidence="7" type="ORF">MBOT_10310</name>
</gene>
<feature type="region of interest" description="Disordered" evidence="5">
    <location>
        <begin position="83"/>
        <end position="110"/>
    </location>
</feature>
<dbReference type="PANTHER" id="PTHR33630:SF9">
    <property type="entry name" value="CUTINASE 4"/>
    <property type="match status" value="1"/>
</dbReference>
<keyword evidence="6" id="KW-0812">Transmembrane</keyword>
<name>A0A7I9XVD8_9MYCO</name>
<evidence type="ECO:0000313" key="7">
    <source>
        <dbReference type="EMBL" id="GFG73666.1"/>
    </source>
</evidence>
<dbReference type="PANTHER" id="PTHR33630">
    <property type="entry name" value="CUTINASE RV1984C-RELATED-RELATED"/>
    <property type="match status" value="1"/>
</dbReference>
<protein>
    <submittedName>
        <fullName evidence="7">Cutinase</fullName>
    </submittedName>
</protein>
<evidence type="ECO:0000256" key="6">
    <source>
        <dbReference type="SAM" id="Phobius"/>
    </source>
</evidence>
<dbReference type="EMBL" id="BLKW01000002">
    <property type="protein sequence ID" value="GFG73666.1"/>
    <property type="molecule type" value="Genomic_DNA"/>
</dbReference>
<dbReference type="InterPro" id="IPR000675">
    <property type="entry name" value="Cutinase/axe"/>
</dbReference>
<dbReference type="SMART" id="SM01110">
    <property type="entry name" value="Cutinase"/>
    <property type="match status" value="1"/>
</dbReference>
<evidence type="ECO:0000256" key="4">
    <source>
        <dbReference type="ARBA" id="ARBA00023157"/>
    </source>
</evidence>
<dbReference type="Pfam" id="PF01083">
    <property type="entry name" value="Cutinase"/>
    <property type="match status" value="1"/>
</dbReference>
<accession>A0A7I9XVD8</accession>
<sequence length="378" mass="39904">MEACSAGVDGPHSPAQRAALVDDPAADWFTTVRLYGADTMTKSPKSSRRRRHRILGLLAAAAAAVAVALAVAVAVVIVRHPESPPTAVPPSIVPPSSTPPHAKKPRPAFQNASCPDVEVIAVPGTWESSLHDNPFNPVQFPKALLLNITRPLAEQFPASRVEEYTVPYTAQFHNPLSTDTQMSYNDSRAEGTRATVQAMLDMNKKCPLTSYVLIGFSQGAVIAGDIASDIGNGRGPVDPDLVLGVTLIADGRRQIGVGKDIGPNPPGEGAEITLHEVPVLSGLGLTMTGKRPGGFGVLDDRTNEICAPGDLICAAPEQAFSLANLPKTLDTLAGGAGQPVHAMYATTQFWSLDGQSATEWTLNWARNLIDHAPHPKHG</sequence>
<dbReference type="InterPro" id="IPR029058">
    <property type="entry name" value="AB_hydrolase_fold"/>
</dbReference>
<dbReference type="AlphaFoldDB" id="A0A7I9XVD8"/>
<dbReference type="Gene3D" id="3.40.50.1820">
    <property type="entry name" value="alpha/beta hydrolase"/>
    <property type="match status" value="1"/>
</dbReference>
<keyword evidence="2" id="KW-0719">Serine esterase</keyword>
<dbReference type="SUPFAM" id="SSF53474">
    <property type="entry name" value="alpha/beta-Hydrolases"/>
    <property type="match status" value="1"/>
</dbReference>
<feature type="transmembrane region" description="Helical" evidence="6">
    <location>
        <begin position="54"/>
        <end position="78"/>
    </location>
</feature>
<proteinExistence type="inferred from homology"/>
<evidence type="ECO:0000256" key="3">
    <source>
        <dbReference type="ARBA" id="ARBA00022801"/>
    </source>
</evidence>
<keyword evidence="6" id="KW-0472">Membrane</keyword>
<keyword evidence="4" id="KW-1015">Disulfide bond</keyword>
<evidence type="ECO:0000256" key="5">
    <source>
        <dbReference type="SAM" id="MobiDB-lite"/>
    </source>
</evidence>
<dbReference type="Proteomes" id="UP000465361">
    <property type="component" value="Unassembled WGS sequence"/>
</dbReference>
<keyword evidence="6" id="KW-1133">Transmembrane helix</keyword>
<comment type="similarity">
    <text evidence="1">Belongs to the cutinase family.</text>
</comment>
<feature type="compositionally biased region" description="Pro residues" evidence="5">
    <location>
        <begin position="83"/>
        <end position="98"/>
    </location>
</feature>
<evidence type="ECO:0000313" key="8">
    <source>
        <dbReference type="Proteomes" id="UP000465361"/>
    </source>
</evidence>
<evidence type="ECO:0000256" key="2">
    <source>
        <dbReference type="ARBA" id="ARBA00022487"/>
    </source>
</evidence>
<keyword evidence="3" id="KW-0378">Hydrolase</keyword>
<evidence type="ECO:0000256" key="1">
    <source>
        <dbReference type="ARBA" id="ARBA00007534"/>
    </source>
</evidence>
<organism evidence="7 8">
    <name type="scientific">Mycobacterium botniense</name>
    <dbReference type="NCBI Taxonomy" id="84962"/>
    <lineage>
        <taxon>Bacteria</taxon>
        <taxon>Bacillati</taxon>
        <taxon>Actinomycetota</taxon>
        <taxon>Actinomycetes</taxon>
        <taxon>Mycobacteriales</taxon>
        <taxon>Mycobacteriaceae</taxon>
        <taxon>Mycobacterium</taxon>
    </lineage>
</organism>